<dbReference type="Proteomes" id="UP000470777">
    <property type="component" value="Unassembled WGS sequence"/>
</dbReference>
<dbReference type="Proteomes" id="UP000437380">
    <property type="component" value="Unassembled WGS sequence"/>
</dbReference>
<sequence length="166" mass="18663">MKMKKYLSIAILLMLMATPLVFTSCGGDDLVEGIENQEPTTEIWIEPYHIKGASVEDVKSYMASRMSHFTMTEQVSAGCVQLVYSDKRTGAGIVYSFSLDRALYSVIDTEPISKMDTILRSLQQSYEIVSEQSGVYLFSTTDKSTAISIMPVNKDFVYVNYDFISR</sequence>
<dbReference type="EMBL" id="QSTG01000047">
    <property type="protein sequence ID" value="RGM39601.1"/>
    <property type="molecule type" value="Genomic_DNA"/>
</dbReference>
<keyword evidence="1" id="KW-0732">Signal</keyword>
<evidence type="ECO:0000313" key="12">
    <source>
        <dbReference type="Proteomes" id="UP000470777"/>
    </source>
</evidence>
<evidence type="ECO:0000313" key="6">
    <source>
        <dbReference type="EMBL" id="RGM39601.1"/>
    </source>
</evidence>
<evidence type="ECO:0000313" key="8">
    <source>
        <dbReference type="Proteomes" id="UP000261003"/>
    </source>
</evidence>
<dbReference type="EMBL" id="WDAL01000043">
    <property type="protein sequence ID" value="KAB6631777.1"/>
    <property type="molecule type" value="Genomic_DNA"/>
</dbReference>
<reference evidence="10 11" key="2">
    <citation type="journal article" date="2019" name="Nat. Med.">
        <title>A library of human gut bacterial isolates paired with longitudinal multiomics data enables mechanistic microbiome research.</title>
        <authorList>
            <person name="Poyet M."/>
            <person name="Groussin M."/>
            <person name="Gibbons S.M."/>
            <person name="Avila-Pacheco J."/>
            <person name="Jiang X."/>
            <person name="Kearney S.M."/>
            <person name="Perrotta A.R."/>
            <person name="Berdy B."/>
            <person name="Zhao S."/>
            <person name="Lieberman T.D."/>
            <person name="Swanson P.K."/>
            <person name="Smith M."/>
            <person name="Roesemann S."/>
            <person name="Alexander J.E."/>
            <person name="Rich S.A."/>
            <person name="Livny J."/>
            <person name="Vlamakis H."/>
            <person name="Clish C."/>
            <person name="Bullock K."/>
            <person name="Deik A."/>
            <person name="Scott J."/>
            <person name="Pierce K.A."/>
            <person name="Xavier R.J."/>
            <person name="Alm E.J."/>
        </authorList>
    </citation>
    <scope>NUCLEOTIDE SEQUENCE [LARGE SCALE GENOMIC DNA]</scope>
    <source>
        <strain evidence="5 10">BIOML-A82</strain>
        <strain evidence="4 12">BIOML-A85</strain>
        <strain evidence="3 13">BIOML-A93</strain>
        <strain evidence="2 11">BIOML-A98</strain>
    </source>
</reference>
<evidence type="ECO:0000313" key="5">
    <source>
        <dbReference type="EMBL" id="KAB6697076.1"/>
    </source>
</evidence>
<evidence type="ECO:0000313" key="2">
    <source>
        <dbReference type="EMBL" id="KAB6631777.1"/>
    </source>
</evidence>
<dbReference type="Proteomes" id="UP000261003">
    <property type="component" value="Unassembled WGS sequence"/>
</dbReference>
<protein>
    <recommendedName>
        <fullName evidence="14">Lipoprotein</fullName>
    </recommendedName>
</protein>
<name>A0A1H7QEF7_PHOVU</name>
<evidence type="ECO:0008006" key="14">
    <source>
        <dbReference type="Google" id="ProtNLM"/>
    </source>
</evidence>
<comment type="caution">
    <text evidence="6">The sequence shown here is derived from an EMBL/GenBank/DDBJ whole genome shotgun (WGS) entry which is preliminary data.</text>
</comment>
<evidence type="ECO:0000313" key="9">
    <source>
        <dbReference type="Proteomes" id="UP000266497"/>
    </source>
</evidence>
<dbReference type="PROSITE" id="PS51257">
    <property type="entry name" value="PROKAR_LIPOPROTEIN"/>
    <property type="match status" value="1"/>
</dbReference>
<dbReference type="EMBL" id="WCZV01000031">
    <property type="protein sequence ID" value="KAB6697076.1"/>
    <property type="molecule type" value="Genomic_DNA"/>
</dbReference>
<evidence type="ECO:0000313" key="13">
    <source>
        <dbReference type="Proteomes" id="UP000470952"/>
    </source>
</evidence>
<dbReference type="EMBL" id="QRUD01000053">
    <property type="protein sequence ID" value="RGR36004.1"/>
    <property type="molecule type" value="Genomic_DNA"/>
</dbReference>
<evidence type="ECO:0000313" key="11">
    <source>
        <dbReference type="Proteomes" id="UP000462015"/>
    </source>
</evidence>
<evidence type="ECO:0000313" key="10">
    <source>
        <dbReference type="Proteomes" id="UP000437380"/>
    </source>
</evidence>
<dbReference type="EMBL" id="WCZY01000034">
    <property type="protein sequence ID" value="KAB6687793.1"/>
    <property type="molecule type" value="Genomic_DNA"/>
</dbReference>
<accession>A0A1H7QEF7</accession>
<dbReference type="Proteomes" id="UP000462015">
    <property type="component" value="Unassembled WGS sequence"/>
</dbReference>
<evidence type="ECO:0000256" key="1">
    <source>
        <dbReference type="SAM" id="SignalP"/>
    </source>
</evidence>
<dbReference type="AlphaFoldDB" id="A0A1H7QEF7"/>
<feature type="signal peptide" evidence="1">
    <location>
        <begin position="1"/>
        <end position="22"/>
    </location>
</feature>
<organism evidence="6 8">
    <name type="scientific">Phocaeicola vulgatus</name>
    <name type="common">Bacteroides vulgatus</name>
    <dbReference type="NCBI Taxonomy" id="821"/>
    <lineage>
        <taxon>Bacteria</taxon>
        <taxon>Pseudomonadati</taxon>
        <taxon>Bacteroidota</taxon>
        <taxon>Bacteroidia</taxon>
        <taxon>Bacteroidales</taxon>
        <taxon>Bacteroidaceae</taxon>
        <taxon>Phocaeicola</taxon>
    </lineage>
</organism>
<proteinExistence type="predicted"/>
<reference evidence="8 9" key="1">
    <citation type="submission" date="2018-08" db="EMBL/GenBank/DDBJ databases">
        <title>A genome reference for cultivated species of the human gut microbiota.</title>
        <authorList>
            <person name="Zou Y."/>
            <person name="Xue W."/>
            <person name="Luo G."/>
        </authorList>
    </citation>
    <scope>NUCLEOTIDE SEQUENCE [LARGE SCALE GENOMIC DNA]</scope>
    <source>
        <strain evidence="7 9">AF25-30LB</strain>
        <strain evidence="6 8">OM08-13BH</strain>
    </source>
</reference>
<dbReference type="Proteomes" id="UP000470952">
    <property type="component" value="Unassembled WGS sequence"/>
</dbReference>
<evidence type="ECO:0000313" key="7">
    <source>
        <dbReference type="EMBL" id="RGR36004.1"/>
    </source>
</evidence>
<gene>
    <name evidence="7" type="ORF">DWY53_16620</name>
    <name evidence="6" type="ORF">DXC16_19880</name>
    <name evidence="2" type="ORF">GAY12_18430</name>
    <name evidence="5" type="ORF">GAY17_18975</name>
    <name evidence="3" type="ORF">GAZ76_19435</name>
    <name evidence="4" type="ORF">GAZ92_19420</name>
</gene>
<feature type="chain" id="PRO_5042685598" description="Lipoprotein" evidence="1">
    <location>
        <begin position="23"/>
        <end position="166"/>
    </location>
</feature>
<dbReference type="RefSeq" id="WP_074783958.1">
    <property type="nucleotide sequence ID" value="NZ_CAJTAS010000040.1"/>
</dbReference>
<evidence type="ECO:0000313" key="4">
    <source>
        <dbReference type="EMBL" id="KAB6687793.1"/>
    </source>
</evidence>
<dbReference type="EMBL" id="WDAG01000030">
    <property type="protein sequence ID" value="KAB6656256.1"/>
    <property type="molecule type" value="Genomic_DNA"/>
</dbReference>
<dbReference type="Proteomes" id="UP000266497">
    <property type="component" value="Unassembled WGS sequence"/>
</dbReference>
<evidence type="ECO:0000313" key="3">
    <source>
        <dbReference type="EMBL" id="KAB6656256.1"/>
    </source>
</evidence>